<dbReference type="EMBL" id="JAFCIX010000030">
    <property type="protein sequence ID" value="KAH6600628.1"/>
    <property type="molecule type" value="Genomic_DNA"/>
</dbReference>
<sequence length="570" mass="63071">MSNEGANGTAVDTAMNNSMTVVKTVLKKPSGFDYYRTVLQSPRYIVAPMVQQSEYAWRILSKRYGAQLCYTPMFHARLFAEQPKYRRDVFSTGSLDRPLIVQFCANDANTLLSAAKLVENDCDGIDLNLGCPQGIAKKGHYGSFLQDEWSLIAEMVKVVHENISVPITCKIRVFPDVNKTIAYAKMIQDAGCQMLTVHGRVRDQKGQFTGLADWDQIKKVKEALSIPVISNGNILYFEDVERCIAETGVDGVMTAEGNLYNPAIFSGKHLNACDVAQEYLDICRDYPRSSHVGSAKPHLFKMLHMCLKKFPDMREVLGRSNTFEKLQAFVDKMKTLIKDDVSDTMVPVTTDGDYKGGICALPYWILQPYIRPDASLALERQREQHKHQQQLKAGEQVASNENRDQIVKVNALPGEQTLPIDMPGTSECAKVDTDLLLVERVEKRHCPASPPKTIDPQLNTTQERLQTTGVSVKADTPTTGRVKRICRGDTCRKCVNLASPKCVSQMCKNCCRKSANGNGGDSADIGDDGLGDGIGDDGLGDSIEAVAELICKVHSIPQKWSNVPDENPLN</sequence>
<evidence type="ECO:0000256" key="1">
    <source>
        <dbReference type="ARBA" id="ARBA00001917"/>
    </source>
</evidence>
<dbReference type="PROSITE" id="PS01136">
    <property type="entry name" value="UPF0034"/>
    <property type="match status" value="1"/>
</dbReference>
<gene>
    <name evidence="18" type="ORF">BASA50_002194</name>
</gene>
<keyword evidence="5" id="KW-0819">tRNA processing</keyword>
<evidence type="ECO:0000256" key="8">
    <source>
        <dbReference type="ARBA" id="ARBA00023027"/>
    </source>
</evidence>
<evidence type="ECO:0000256" key="4">
    <source>
        <dbReference type="ARBA" id="ARBA00022664"/>
    </source>
</evidence>
<dbReference type="EC" id="1.3.1.88" evidence="10"/>
<comment type="catalytic activity">
    <reaction evidence="15">
        <text>a 5,6-dihydrouridine in mRNA + NADP(+) = a uridine in mRNA + NADPH + H(+)</text>
        <dbReference type="Rhea" id="RHEA:69855"/>
        <dbReference type="Rhea" id="RHEA-COMP:14658"/>
        <dbReference type="Rhea" id="RHEA-COMP:17789"/>
        <dbReference type="ChEBI" id="CHEBI:15378"/>
        <dbReference type="ChEBI" id="CHEBI:57783"/>
        <dbReference type="ChEBI" id="CHEBI:58349"/>
        <dbReference type="ChEBI" id="CHEBI:65315"/>
        <dbReference type="ChEBI" id="CHEBI:74443"/>
    </reaction>
    <physiologicalReaction direction="right-to-left" evidence="15">
        <dbReference type="Rhea" id="RHEA:69857"/>
    </physiologicalReaction>
</comment>
<keyword evidence="2" id="KW-0285">Flavoprotein</keyword>
<comment type="catalytic activity">
    <reaction evidence="12">
        <text>5,6-dihydrouridine(16) in tRNA + NADP(+) = uridine(16) in tRNA + NADPH + H(+)</text>
        <dbReference type="Rhea" id="RHEA:53376"/>
        <dbReference type="Rhea" id="RHEA-COMP:13543"/>
        <dbReference type="Rhea" id="RHEA-COMP:13544"/>
        <dbReference type="ChEBI" id="CHEBI:15378"/>
        <dbReference type="ChEBI" id="CHEBI:57783"/>
        <dbReference type="ChEBI" id="CHEBI:58349"/>
        <dbReference type="ChEBI" id="CHEBI:65315"/>
        <dbReference type="ChEBI" id="CHEBI:74443"/>
        <dbReference type="EC" id="1.3.1.88"/>
    </reaction>
    <physiologicalReaction direction="right-to-left" evidence="12">
        <dbReference type="Rhea" id="RHEA:53378"/>
    </physiologicalReaction>
</comment>
<evidence type="ECO:0000256" key="3">
    <source>
        <dbReference type="ARBA" id="ARBA00022643"/>
    </source>
</evidence>
<evidence type="ECO:0000256" key="7">
    <source>
        <dbReference type="ARBA" id="ARBA00023002"/>
    </source>
</evidence>
<comment type="catalytic activity">
    <reaction evidence="14">
        <text>5,6-dihydrouridine(16) in tRNA + NAD(+) = uridine(16) in tRNA + NADH + H(+)</text>
        <dbReference type="Rhea" id="RHEA:53380"/>
        <dbReference type="Rhea" id="RHEA-COMP:13543"/>
        <dbReference type="Rhea" id="RHEA-COMP:13544"/>
        <dbReference type="ChEBI" id="CHEBI:15378"/>
        <dbReference type="ChEBI" id="CHEBI:57540"/>
        <dbReference type="ChEBI" id="CHEBI:57945"/>
        <dbReference type="ChEBI" id="CHEBI:65315"/>
        <dbReference type="ChEBI" id="CHEBI:74443"/>
        <dbReference type="EC" id="1.3.1.88"/>
    </reaction>
    <physiologicalReaction direction="right-to-left" evidence="14">
        <dbReference type="Rhea" id="RHEA:53382"/>
    </physiologicalReaction>
</comment>
<feature type="domain" description="DUS-like FMN-binding" evidence="17">
    <location>
        <begin position="46"/>
        <end position="285"/>
    </location>
</feature>
<comment type="caution">
    <text evidence="18">The sequence shown here is derived from an EMBL/GenBank/DDBJ whole genome shotgun (WGS) entry which is preliminary data.</text>
</comment>
<evidence type="ECO:0000256" key="10">
    <source>
        <dbReference type="ARBA" id="ARBA00038890"/>
    </source>
</evidence>
<keyword evidence="4" id="KW-0507">mRNA processing</keyword>
<dbReference type="CDD" id="cd02801">
    <property type="entry name" value="DUS_like_FMN"/>
    <property type="match status" value="1"/>
</dbReference>
<evidence type="ECO:0000256" key="14">
    <source>
        <dbReference type="ARBA" id="ARBA00048934"/>
    </source>
</evidence>
<evidence type="ECO:0000256" key="9">
    <source>
        <dbReference type="ARBA" id="ARBA00038313"/>
    </source>
</evidence>
<dbReference type="InterPro" id="IPR013785">
    <property type="entry name" value="Aldolase_TIM"/>
</dbReference>
<evidence type="ECO:0000259" key="17">
    <source>
        <dbReference type="Pfam" id="PF01207"/>
    </source>
</evidence>
<evidence type="ECO:0000256" key="16">
    <source>
        <dbReference type="ARBA" id="ARBA00049467"/>
    </source>
</evidence>
<dbReference type="SUPFAM" id="SSF51395">
    <property type="entry name" value="FMN-linked oxidoreductases"/>
    <property type="match status" value="1"/>
</dbReference>
<comment type="cofactor">
    <cofactor evidence="1">
        <name>FMN</name>
        <dbReference type="ChEBI" id="CHEBI:58210"/>
    </cofactor>
</comment>
<evidence type="ECO:0000256" key="12">
    <source>
        <dbReference type="ARBA" id="ARBA00047652"/>
    </source>
</evidence>
<keyword evidence="7" id="KW-0560">Oxidoreductase</keyword>
<evidence type="ECO:0000256" key="2">
    <source>
        <dbReference type="ARBA" id="ARBA00022630"/>
    </source>
</evidence>
<accession>A0ABQ8FM54</accession>
<comment type="catalytic activity">
    <reaction evidence="11">
        <text>5,6-dihydrouridine(17) in tRNA + NAD(+) = uridine(17) in tRNA + NADH + H(+)</text>
        <dbReference type="Rhea" id="RHEA:53372"/>
        <dbReference type="Rhea" id="RHEA-COMP:13541"/>
        <dbReference type="Rhea" id="RHEA-COMP:13542"/>
        <dbReference type="ChEBI" id="CHEBI:15378"/>
        <dbReference type="ChEBI" id="CHEBI:57540"/>
        <dbReference type="ChEBI" id="CHEBI:57945"/>
        <dbReference type="ChEBI" id="CHEBI:65315"/>
        <dbReference type="ChEBI" id="CHEBI:74443"/>
        <dbReference type="EC" id="1.3.1.88"/>
    </reaction>
    <physiologicalReaction direction="right-to-left" evidence="11">
        <dbReference type="Rhea" id="RHEA:53374"/>
    </physiologicalReaction>
</comment>
<dbReference type="Pfam" id="PF01207">
    <property type="entry name" value="Dus"/>
    <property type="match status" value="1"/>
</dbReference>
<evidence type="ECO:0000256" key="13">
    <source>
        <dbReference type="ARBA" id="ARBA00048342"/>
    </source>
</evidence>
<dbReference type="Gene3D" id="3.20.20.70">
    <property type="entry name" value="Aldolase class I"/>
    <property type="match status" value="1"/>
</dbReference>
<comment type="catalytic activity">
    <reaction evidence="13">
        <text>a 5,6-dihydrouridine in mRNA + NAD(+) = a uridine in mRNA + NADH + H(+)</text>
        <dbReference type="Rhea" id="RHEA:69851"/>
        <dbReference type="Rhea" id="RHEA-COMP:14658"/>
        <dbReference type="Rhea" id="RHEA-COMP:17789"/>
        <dbReference type="ChEBI" id="CHEBI:15378"/>
        <dbReference type="ChEBI" id="CHEBI:57540"/>
        <dbReference type="ChEBI" id="CHEBI:57945"/>
        <dbReference type="ChEBI" id="CHEBI:65315"/>
        <dbReference type="ChEBI" id="CHEBI:74443"/>
    </reaction>
    <physiologicalReaction direction="right-to-left" evidence="13">
        <dbReference type="Rhea" id="RHEA:69853"/>
    </physiologicalReaction>
</comment>
<dbReference type="PANTHER" id="PTHR11082:SF5">
    <property type="entry name" value="TRNA-DIHYDROURIDINE(16_17) SYNTHASE [NAD(P)(+)]-LIKE"/>
    <property type="match status" value="1"/>
</dbReference>
<comment type="catalytic activity">
    <reaction evidence="16">
        <text>5,6-dihydrouridine(17) in tRNA + NADP(+) = uridine(17) in tRNA + NADPH + H(+)</text>
        <dbReference type="Rhea" id="RHEA:53368"/>
        <dbReference type="Rhea" id="RHEA-COMP:13541"/>
        <dbReference type="Rhea" id="RHEA-COMP:13542"/>
        <dbReference type="ChEBI" id="CHEBI:15378"/>
        <dbReference type="ChEBI" id="CHEBI:57783"/>
        <dbReference type="ChEBI" id="CHEBI:58349"/>
        <dbReference type="ChEBI" id="CHEBI:65315"/>
        <dbReference type="ChEBI" id="CHEBI:74443"/>
        <dbReference type="EC" id="1.3.1.88"/>
    </reaction>
    <physiologicalReaction direction="right-to-left" evidence="16">
        <dbReference type="Rhea" id="RHEA:53370"/>
    </physiologicalReaction>
</comment>
<evidence type="ECO:0000256" key="11">
    <source>
        <dbReference type="ARBA" id="ARBA00047287"/>
    </source>
</evidence>
<proteinExistence type="inferred from homology"/>
<keyword evidence="19" id="KW-1185">Reference proteome</keyword>
<dbReference type="InterPro" id="IPR035587">
    <property type="entry name" value="DUS-like_FMN-bd"/>
</dbReference>
<evidence type="ECO:0000256" key="15">
    <source>
        <dbReference type="ARBA" id="ARBA00049447"/>
    </source>
</evidence>
<keyword evidence="3" id="KW-0288">FMN</keyword>
<dbReference type="InterPro" id="IPR018517">
    <property type="entry name" value="tRNA_hU_synthase_CS"/>
</dbReference>
<dbReference type="Proteomes" id="UP001648503">
    <property type="component" value="Unassembled WGS sequence"/>
</dbReference>
<evidence type="ECO:0000313" key="19">
    <source>
        <dbReference type="Proteomes" id="UP001648503"/>
    </source>
</evidence>
<keyword evidence="8" id="KW-0520">NAD</keyword>
<dbReference type="PANTHER" id="PTHR11082">
    <property type="entry name" value="TRNA-DIHYDROURIDINE SYNTHASE"/>
    <property type="match status" value="1"/>
</dbReference>
<evidence type="ECO:0000256" key="5">
    <source>
        <dbReference type="ARBA" id="ARBA00022694"/>
    </source>
</evidence>
<protein>
    <recommendedName>
        <fullName evidence="10">tRNA-dihydrouridine(16/17) synthase [NAD(P)(+)]</fullName>
        <ecNumber evidence="10">1.3.1.88</ecNumber>
    </recommendedName>
</protein>
<name>A0ABQ8FM54_9FUNG</name>
<evidence type="ECO:0000256" key="6">
    <source>
        <dbReference type="ARBA" id="ARBA00022857"/>
    </source>
</evidence>
<keyword evidence="6" id="KW-0521">NADP</keyword>
<evidence type="ECO:0000313" key="18">
    <source>
        <dbReference type="EMBL" id="KAH6600628.1"/>
    </source>
</evidence>
<comment type="similarity">
    <text evidence="9">Belongs to the Dus family. Dus1 subfamily.</text>
</comment>
<organism evidence="18 19">
    <name type="scientific">Batrachochytrium salamandrivorans</name>
    <dbReference type="NCBI Taxonomy" id="1357716"/>
    <lineage>
        <taxon>Eukaryota</taxon>
        <taxon>Fungi</taxon>
        <taxon>Fungi incertae sedis</taxon>
        <taxon>Chytridiomycota</taxon>
        <taxon>Chytridiomycota incertae sedis</taxon>
        <taxon>Chytridiomycetes</taxon>
        <taxon>Rhizophydiales</taxon>
        <taxon>Rhizophydiales incertae sedis</taxon>
        <taxon>Batrachochytrium</taxon>
    </lineage>
</organism>
<reference evidence="18 19" key="1">
    <citation type="submission" date="2021-02" db="EMBL/GenBank/DDBJ databases">
        <title>Variation within the Batrachochytrium salamandrivorans European outbreak.</title>
        <authorList>
            <person name="Kelly M."/>
            <person name="Pasmans F."/>
            <person name="Shea T.P."/>
            <person name="Munoz J.F."/>
            <person name="Carranza S."/>
            <person name="Cuomo C.A."/>
            <person name="Martel A."/>
        </authorList>
    </citation>
    <scope>NUCLEOTIDE SEQUENCE [LARGE SCALE GENOMIC DNA]</scope>
    <source>
        <strain evidence="18 19">AMFP18/2</strain>
    </source>
</reference>